<dbReference type="EMBL" id="KI912119">
    <property type="protein sequence ID" value="ETS74655.1"/>
    <property type="molecule type" value="Genomic_DNA"/>
</dbReference>
<feature type="region of interest" description="Disordered" evidence="1">
    <location>
        <begin position="113"/>
        <end position="153"/>
    </location>
</feature>
<sequence>MKSIIFSAVALAAAVSAQATTSAVSSTGPTCDAQPILEQCLVTTTGYLNLCMTTDYSCLCDKYTSIMTCFNNCPNDSREGQYSQLKQLNCNNASIYSSLSAATATTSAKGSSATAATATTTDSSKATGTSDSSSSEETSTKSASASGSTQTNAAGLDKVGSSSGLLVAVAGAVAALL</sequence>
<dbReference type="RefSeq" id="XP_007839911.1">
    <property type="nucleotide sequence ID" value="XM_007841720.1"/>
</dbReference>
<dbReference type="eggNOG" id="ENOG502SEV8">
    <property type="taxonomic scope" value="Eukaryota"/>
</dbReference>
<dbReference type="KEGG" id="pfy:PFICI_13139"/>
<dbReference type="GeneID" id="19278152"/>
<protein>
    <recommendedName>
        <fullName evidence="5">GPI anchored serine-threonine rich protein</fullName>
    </recommendedName>
</protein>
<evidence type="ECO:0000256" key="1">
    <source>
        <dbReference type="SAM" id="MobiDB-lite"/>
    </source>
</evidence>
<proteinExistence type="predicted"/>
<feature type="chain" id="PRO_5004833651" description="GPI anchored serine-threonine rich protein" evidence="2">
    <location>
        <begin position="20"/>
        <end position="177"/>
    </location>
</feature>
<dbReference type="InParanoid" id="W3WL64"/>
<dbReference type="Proteomes" id="UP000030651">
    <property type="component" value="Unassembled WGS sequence"/>
</dbReference>
<accession>W3WL64</accession>
<keyword evidence="4" id="KW-1185">Reference proteome</keyword>
<reference evidence="4" key="1">
    <citation type="journal article" date="2015" name="BMC Genomics">
        <title>Genomic and transcriptomic analysis of the endophytic fungus Pestalotiopsis fici reveals its lifestyle and high potential for synthesis of natural products.</title>
        <authorList>
            <person name="Wang X."/>
            <person name="Zhang X."/>
            <person name="Liu L."/>
            <person name="Xiang M."/>
            <person name="Wang W."/>
            <person name="Sun X."/>
            <person name="Che Y."/>
            <person name="Guo L."/>
            <person name="Liu G."/>
            <person name="Guo L."/>
            <person name="Wang C."/>
            <person name="Yin W.B."/>
            <person name="Stadler M."/>
            <person name="Zhang X."/>
            <person name="Liu X."/>
        </authorList>
    </citation>
    <scope>NUCLEOTIDE SEQUENCE [LARGE SCALE GENOMIC DNA]</scope>
    <source>
        <strain evidence="4">W106-1 / CGMCC3.15140</strain>
    </source>
</reference>
<name>W3WL64_PESFW</name>
<keyword evidence="2" id="KW-0732">Signal</keyword>
<feature type="compositionally biased region" description="Low complexity" evidence="1">
    <location>
        <begin position="113"/>
        <end position="149"/>
    </location>
</feature>
<evidence type="ECO:0000313" key="3">
    <source>
        <dbReference type="EMBL" id="ETS74655.1"/>
    </source>
</evidence>
<dbReference type="AlphaFoldDB" id="W3WL64"/>
<dbReference type="OMA" id="WDCKCSG"/>
<dbReference type="OrthoDB" id="2507140at2759"/>
<gene>
    <name evidence="3" type="ORF">PFICI_13139</name>
</gene>
<dbReference type="HOGENOM" id="CLU_104756_0_0_1"/>
<feature type="signal peptide" evidence="2">
    <location>
        <begin position="1"/>
        <end position="19"/>
    </location>
</feature>
<evidence type="ECO:0008006" key="5">
    <source>
        <dbReference type="Google" id="ProtNLM"/>
    </source>
</evidence>
<evidence type="ECO:0000313" key="4">
    <source>
        <dbReference type="Proteomes" id="UP000030651"/>
    </source>
</evidence>
<organism evidence="3 4">
    <name type="scientific">Pestalotiopsis fici (strain W106-1 / CGMCC3.15140)</name>
    <dbReference type="NCBI Taxonomy" id="1229662"/>
    <lineage>
        <taxon>Eukaryota</taxon>
        <taxon>Fungi</taxon>
        <taxon>Dikarya</taxon>
        <taxon>Ascomycota</taxon>
        <taxon>Pezizomycotina</taxon>
        <taxon>Sordariomycetes</taxon>
        <taxon>Xylariomycetidae</taxon>
        <taxon>Amphisphaeriales</taxon>
        <taxon>Sporocadaceae</taxon>
        <taxon>Pestalotiopsis</taxon>
    </lineage>
</organism>
<evidence type="ECO:0000256" key="2">
    <source>
        <dbReference type="SAM" id="SignalP"/>
    </source>
</evidence>